<protein>
    <recommendedName>
        <fullName evidence="6 7">Large ribosomal subunit protein uL22</fullName>
    </recommendedName>
</protein>
<keyword evidence="3 7" id="KW-0694">RNA-binding</keyword>
<reference evidence="12" key="1">
    <citation type="submission" date="2017-09" db="EMBL/GenBank/DDBJ databases">
        <title>Depth-based differentiation of microbial function through sediment-hosted aquifers and enrichment of novel symbionts in the deep terrestrial subsurface.</title>
        <authorList>
            <person name="Probst A.J."/>
            <person name="Ladd B."/>
            <person name="Jarett J.K."/>
            <person name="Geller-Mcgrath D.E."/>
            <person name="Sieber C.M.K."/>
            <person name="Emerson J.B."/>
            <person name="Anantharaman K."/>
            <person name="Thomas B.C."/>
            <person name="Malmstrom R."/>
            <person name="Stieglmeier M."/>
            <person name="Klingl A."/>
            <person name="Woyke T."/>
            <person name="Ryan C.M."/>
            <person name="Banfield J.F."/>
        </authorList>
    </citation>
    <scope>NUCLEOTIDE SEQUENCE [LARGE SCALE GENOMIC DNA]</scope>
</reference>
<evidence type="ECO:0000256" key="6">
    <source>
        <dbReference type="ARBA" id="ARBA00035207"/>
    </source>
</evidence>
<dbReference type="EMBL" id="PFPI01000001">
    <property type="protein sequence ID" value="PIZ94127.1"/>
    <property type="molecule type" value="Genomic_DNA"/>
</dbReference>
<dbReference type="GO" id="GO:0022625">
    <property type="term" value="C:cytosolic large ribosomal subunit"/>
    <property type="evidence" value="ECO:0007669"/>
    <property type="project" value="TreeGrafter"/>
</dbReference>
<evidence type="ECO:0000313" key="12">
    <source>
        <dbReference type="Proteomes" id="UP000230078"/>
    </source>
</evidence>
<evidence type="ECO:0000256" key="9">
    <source>
        <dbReference type="RuleBase" id="RU004006"/>
    </source>
</evidence>
<dbReference type="AlphaFoldDB" id="A0A2M7V667"/>
<evidence type="ECO:0000256" key="10">
    <source>
        <dbReference type="RuleBase" id="RU004008"/>
    </source>
</evidence>
<organism evidence="11 12">
    <name type="scientific">Candidatus Magasanikbacteria bacterium CG_4_10_14_0_2_um_filter_41_31</name>
    <dbReference type="NCBI Taxonomy" id="1974639"/>
    <lineage>
        <taxon>Bacteria</taxon>
        <taxon>Candidatus Magasanikiibacteriota</taxon>
    </lineage>
</organism>
<dbReference type="GO" id="GO:0003735">
    <property type="term" value="F:structural constituent of ribosome"/>
    <property type="evidence" value="ECO:0007669"/>
    <property type="project" value="InterPro"/>
</dbReference>
<keyword evidence="4 7" id="KW-0689">Ribosomal protein</keyword>
<dbReference type="GO" id="GO:0019843">
    <property type="term" value="F:rRNA binding"/>
    <property type="evidence" value="ECO:0007669"/>
    <property type="project" value="UniProtKB-UniRule"/>
</dbReference>
<dbReference type="NCBIfam" id="TIGR01044">
    <property type="entry name" value="rplV_bact"/>
    <property type="match status" value="1"/>
</dbReference>
<comment type="similarity">
    <text evidence="1 7 8">Belongs to the universal ribosomal protein uL22 family.</text>
</comment>
<dbReference type="Proteomes" id="UP000230078">
    <property type="component" value="Unassembled WGS sequence"/>
</dbReference>
<accession>A0A2M7V667</accession>
<dbReference type="GO" id="GO:0006412">
    <property type="term" value="P:translation"/>
    <property type="evidence" value="ECO:0007669"/>
    <property type="project" value="UniProtKB-UniRule"/>
</dbReference>
<keyword evidence="5 7" id="KW-0687">Ribonucleoprotein</keyword>
<evidence type="ECO:0000256" key="2">
    <source>
        <dbReference type="ARBA" id="ARBA00022730"/>
    </source>
</evidence>
<dbReference type="Pfam" id="PF00237">
    <property type="entry name" value="Ribosomal_L22"/>
    <property type="match status" value="1"/>
</dbReference>
<evidence type="ECO:0000313" key="11">
    <source>
        <dbReference type="EMBL" id="PIZ94127.1"/>
    </source>
</evidence>
<evidence type="ECO:0000256" key="4">
    <source>
        <dbReference type="ARBA" id="ARBA00022980"/>
    </source>
</evidence>
<evidence type="ECO:0000256" key="8">
    <source>
        <dbReference type="RuleBase" id="RU004005"/>
    </source>
</evidence>
<dbReference type="HAMAP" id="MF_01331_B">
    <property type="entry name" value="Ribosomal_uL22_B"/>
    <property type="match status" value="1"/>
</dbReference>
<keyword evidence="2 7" id="KW-0699">rRNA-binding</keyword>
<evidence type="ECO:0000256" key="1">
    <source>
        <dbReference type="ARBA" id="ARBA00009451"/>
    </source>
</evidence>
<evidence type="ECO:0000256" key="7">
    <source>
        <dbReference type="HAMAP-Rule" id="MF_01331"/>
    </source>
</evidence>
<dbReference type="InterPro" id="IPR047867">
    <property type="entry name" value="Ribosomal_uL22_bac/org-type"/>
</dbReference>
<comment type="function">
    <text evidence="7">The globular domain of the protein is located near the polypeptide exit tunnel on the outside of the subunit, while an extended beta-hairpin is found that lines the wall of the exit tunnel in the center of the 70S ribosome.</text>
</comment>
<dbReference type="InterPro" id="IPR001063">
    <property type="entry name" value="Ribosomal_uL22"/>
</dbReference>
<sequence length="144" mass="16065">MKRQATAKLNNLRVAPRKVRLLVDLIRGMHVADALIQLKFSKKHAATSVLKLLRSGVANAEHNADINIDTLIVKEAYVDGGPILYRWMPRAFGRAGKIRKRTSHITLVLEGDEKTKKATKVKKVAKKATVAKETKEEKVTEETA</sequence>
<comment type="subunit">
    <text evidence="7 9">Part of the 50S ribosomal subunit.</text>
</comment>
<gene>
    <name evidence="7" type="primary">rplV</name>
    <name evidence="11" type="ORF">COX83_00110</name>
</gene>
<evidence type="ECO:0000256" key="3">
    <source>
        <dbReference type="ARBA" id="ARBA00022884"/>
    </source>
</evidence>
<comment type="function">
    <text evidence="7 10">This protein binds specifically to 23S rRNA; its binding is stimulated by other ribosomal proteins, e.g., L4, L17, and L20. It is important during the early stages of 50S assembly. It makes multiple contacts with different domains of the 23S rRNA in the assembled 50S subunit and ribosome.</text>
</comment>
<proteinExistence type="inferred from homology"/>
<dbReference type="PANTHER" id="PTHR13501">
    <property type="entry name" value="CHLOROPLAST 50S RIBOSOMAL PROTEIN L22-RELATED"/>
    <property type="match status" value="1"/>
</dbReference>
<dbReference type="InterPro" id="IPR005727">
    <property type="entry name" value="Ribosomal_uL22_bac/chlpt-type"/>
</dbReference>
<comment type="caution">
    <text evidence="11">The sequence shown here is derived from an EMBL/GenBank/DDBJ whole genome shotgun (WGS) entry which is preliminary data.</text>
</comment>
<evidence type="ECO:0000256" key="5">
    <source>
        <dbReference type="ARBA" id="ARBA00023274"/>
    </source>
</evidence>
<dbReference type="InterPro" id="IPR036394">
    <property type="entry name" value="Ribosomal_uL22_sf"/>
</dbReference>
<name>A0A2M7V667_9BACT</name>
<dbReference type="Gene3D" id="3.90.470.10">
    <property type="entry name" value="Ribosomal protein L22/L17"/>
    <property type="match status" value="1"/>
</dbReference>
<dbReference type="SUPFAM" id="SSF54843">
    <property type="entry name" value="Ribosomal protein L22"/>
    <property type="match status" value="1"/>
</dbReference>
<dbReference type="PANTHER" id="PTHR13501:SF8">
    <property type="entry name" value="LARGE RIBOSOMAL SUBUNIT PROTEIN UL22M"/>
    <property type="match status" value="1"/>
</dbReference>
<dbReference type="CDD" id="cd00336">
    <property type="entry name" value="Ribosomal_L22"/>
    <property type="match status" value="1"/>
</dbReference>